<dbReference type="PANTHER" id="PTHR43213:SF5">
    <property type="entry name" value="BIFUNCTIONAL DTTP_UTP PYROPHOSPHATASE_METHYLTRANSFERASE PROTEIN-RELATED"/>
    <property type="match status" value="1"/>
</dbReference>
<dbReference type="OMA" id="VIGCDSV"/>
<comment type="catalytic activity">
    <reaction evidence="3">
        <text>a 2'-deoxyribonucleoside 5'-triphosphate + H2O = a 2'-deoxyribonucleoside 5'-phosphate + diphosphate + H(+)</text>
        <dbReference type="Rhea" id="RHEA:44644"/>
        <dbReference type="ChEBI" id="CHEBI:15377"/>
        <dbReference type="ChEBI" id="CHEBI:15378"/>
        <dbReference type="ChEBI" id="CHEBI:33019"/>
        <dbReference type="ChEBI" id="CHEBI:61560"/>
        <dbReference type="ChEBI" id="CHEBI:65317"/>
        <dbReference type="EC" id="3.6.1.9"/>
    </reaction>
</comment>
<keyword evidence="3" id="KW-0963">Cytoplasm</keyword>
<dbReference type="GO" id="GO:0005737">
    <property type="term" value="C:cytoplasm"/>
    <property type="evidence" value="ECO:0007669"/>
    <property type="project" value="UniProtKB-SubCell"/>
</dbReference>
<comment type="catalytic activity">
    <reaction evidence="3">
        <text>a ribonucleoside 5'-triphosphate + H2O = a ribonucleoside 5'-phosphate + diphosphate + H(+)</text>
        <dbReference type="Rhea" id="RHEA:23996"/>
        <dbReference type="ChEBI" id="CHEBI:15377"/>
        <dbReference type="ChEBI" id="CHEBI:15378"/>
        <dbReference type="ChEBI" id="CHEBI:33019"/>
        <dbReference type="ChEBI" id="CHEBI:58043"/>
        <dbReference type="ChEBI" id="CHEBI:61557"/>
        <dbReference type="EC" id="3.6.1.9"/>
    </reaction>
</comment>
<comment type="cofactor">
    <cofactor evidence="1 3">
        <name>a divalent metal cation</name>
        <dbReference type="ChEBI" id="CHEBI:60240"/>
    </cofactor>
</comment>
<gene>
    <name evidence="4" type="primary">maf</name>
    <name evidence="4" type="ORF">NCTC11820_01559</name>
</gene>
<comment type="similarity">
    <text evidence="3">Belongs to the Maf family.</text>
</comment>
<dbReference type="RefSeq" id="WP_013189088.1">
    <property type="nucleotide sequence ID" value="NZ_CP068112.1"/>
</dbReference>
<dbReference type="PIRSF" id="PIRSF006305">
    <property type="entry name" value="Maf"/>
    <property type="match status" value="1"/>
</dbReference>
<evidence type="ECO:0000313" key="5">
    <source>
        <dbReference type="Proteomes" id="UP000250245"/>
    </source>
</evidence>
<evidence type="ECO:0000256" key="3">
    <source>
        <dbReference type="HAMAP-Rule" id="MF_00528"/>
    </source>
</evidence>
<dbReference type="Pfam" id="PF02545">
    <property type="entry name" value="Maf"/>
    <property type="match status" value="1"/>
</dbReference>
<dbReference type="PANTHER" id="PTHR43213">
    <property type="entry name" value="BIFUNCTIONAL DTTP/UTP PYROPHOSPHATASE/METHYLTRANSFERASE PROTEIN-RELATED"/>
    <property type="match status" value="1"/>
</dbReference>
<comment type="function">
    <text evidence="3">Nucleoside triphosphate pyrophosphatase. May have a dual role in cell division arrest and in preventing the incorporation of modified nucleotides into cellular nucleic acids.</text>
</comment>
<protein>
    <recommendedName>
        <fullName evidence="3">Nucleoside triphosphate pyrophosphatase</fullName>
        <ecNumber evidence="3">3.6.1.9</ecNumber>
    </recommendedName>
    <alternativeName>
        <fullName evidence="3">Nucleotide pyrophosphatase</fullName>
        <shortName evidence="3">Nucleotide PPase</shortName>
    </alternativeName>
</protein>
<keyword evidence="2 3" id="KW-0378">Hydrolase</keyword>
<name>A0A2X2YCD8_9ACTO</name>
<sequence>MEKSDSVRGTAAVSLVLASASPARRKVLQGAGLCPVVQVSHVDEDTLLTKLRAQGADPAAQVLALAQAKARAVAGELETSLSPGADTLLVGCDSMLEFHGEVLGKPHDPEVAFARVRALSGDSGVLHTGHWAMRLRSEAAEPVAEVGRTESTVVHFAQFSEAEVRAYVASGEPLEVAGSFTIDGLGGAFISGIEGDPHNVIGISLPLLRKLAGELGIFWPSLWG</sequence>
<comment type="caution">
    <text evidence="3">Lacks conserved residue(s) required for the propagation of feature annotation.</text>
</comment>
<feature type="active site" description="Proton acceptor" evidence="3">
    <location>
        <position position="93"/>
    </location>
</feature>
<dbReference type="GO" id="GO:0009117">
    <property type="term" value="P:nucleotide metabolic process"/>
    <property type="evidence" value="ECO:0007669"/>
    <property type="project" value="UniProtKB-KW"/>
</dbReference>
<reference evidence="4 5" key="1">
    <citation type="submission" date="2018-06" db="EMBL/GenBank/DDBJ databases">
        <authorList>
            <consortium name="Pathogen Informatics"/>
            <person name="Doyle S."/>
        </authorList>
    </citation>
    <scope>NUCLEOTIDE SEQUENCE [LARGE SCALE GENOMIC DNA]</scope>
    <source>
        <strain evidence="4 5">NCTC11820</strain>
    </source>
</reference>
<dbReference type="SUPFAM" id="SSF52972">
    <property type="entry name" value="ITPase-like"/>
    <property type="match status" value="1"/>
</dbReference>
<accession>A0A2X2YCD8</accession>
<dbReference type="CDD" id="cd00555">
    <property type="entry name" value="Maf"/>
    <property type="match status" value="1"/>
</dbReference>
<dbReference type="InterPro" id="IPR003697">
    <property type="entry name" value="Maf-like"/>
</dbReference>
<dbReference type="EMBL" id="UASJ01000001">
    <property type="protein sequence ID" value="SQB65492.1"/>
    <property type="molecule type" value="Genomic_DNA"/>
</dbReference>
<evidence type="ECO:0000256" key="2">
    <source>
        <dbReference type="ARBA" id="ARBA00022801"/>
    </source>
</evidence>
<comment type="subcellular location">
    <subcellularLocation>
        <location evidence="3">Cytoplasm</location>
    </subcellularLocation>
</comment>
<dbReference type="HAMAP" id="MF_00528">
    <property type="entry name" value="Maf"/>
    <property type="match status" value="1"/>
</dbReference>
<keyword evidence="3" id="KW-0546">Nucleotide metabolism</keyword>
<dbReference type="GO" id="GO:0047429">
    <property type="term" value="F:nucleoside triphosphate diphosphatase activity"/>
    <property type="evidence" value="ECO:0007669"/>
    <property type="project" value="UniProtKB-EC"/>
</dbReference>
<dbReference type="Gene3D" id="3.90.950.10">
    <property type="match status" value="1"/>
</dbReference>
<evidence type="ECO:0000256" key="1">
    <source>
        <dbReference type="ARBA" id="ARBA00001968"/>
    </source>
</evidence>
<evidence type="ECO:0000313" key="4">
    <source>
        <dbReference type="EMBL" id="SQB65492.1"/>
    </source>
</evidence>
<dbReference type="NCBIfam" id="TIGR00172">
    <property type="entry name" value="maf"/>
    <property type="match status" value="1"/>
</dbReference>
<organism evidence="4 5">
    <name type="scientific">Mobiluncus curtisii</name>
    <dbReference type="NCBI Taxonomy" id="2051"/>
    <lineage>
        <taxon>Bacteria</taxon>
        <taxon>Bacillati</taxon>
        <taxon>Actinomycetota</taxon>
        <taxon>Actinomycetes</taxon>
        <taxon>Actinomycetales</taxon>
        <taxon>Actinomycetaceae</taxon>
        <taxon>Mobiluncus</taxon>
    </lineage>
</organism>
<dbReference type="Proteomes" id="UP000250245">
    <property type="component" value="Unassembled WGS sequence"/>
</dbReference>
<dbReference type="EC" id="3.6.1.9" evidence="3"/>
<dbReference type="AlphaFoldDB" id="A0A2X2YCD8"/>
<proteinExistence type="inferred from homology"/>
<dbReference type="InterPro" id="IPR029001">
    <property type="entry name" value="ITPase-like_fam"/>
</dbReference>
<dbReference type="GeneID" id="55565166"/>